<dbReference type="PIRSF" id="PIRSF001434">
    <property type="entry name" value="CGS"/>
    <property type="match status" value="1"/>
</dbReference>
<evidence type="ECO:0000256" key="3">
    <source>
        <dbReference type="ARBA" id="ARBA00022679"/>
    </source>
</evidence>
<dbReference type="GO" id="GO:0019346">
    <property type="term" value="P:transsulfuration"/>
    <property type="evidence" value="ECO:0007669"/>
    <property type="project" value="InterPro"/>
</dbReference>
<keyword evidence="3 7" id="KW-0808">Transferase</keyword>
<dbReference type="PANTHER" id="PTHR43797:SF2">
    <property type="entry name" value="HOMOCYSTEINE_CYSTEINE SYNTHASE"/>
    <property type="match status" value="1"/>
</dbReference>
<dbReference type="Pfam" id="PF01053">
    <property type="entry name" value="Cys_Met_Meta_PP"/>
    <property type="match status" value="1"/>
</dbReference>
<gene>
    <name evidence="7" type="ORF">CJ205_06500</name>
</gene>
<dbReference type="GO" id="GO:0006535">
    <property type="term" value="P:cysteine biosynthetic process from serine"/>
    <property type="evidence" value="ECO:0007669"/>
    <property type="project" value="TreeGrafter"/>
</dbReference>
<dbReference type="Proteomes" id="UP000235682">
    <property type="component" value="Unassembled WGS sequence"/>
</dbReference>
<comment type="cofactor">
    <cofactor evidence="1 6">
        <name>pyridoxal 5'-phosphate</name>
        <dbReference type="ChEBI" id="CHEBI:597326"/>
    </cofactor>
</comment>
<dbReference type="Gene3D" id="3.90.1150.10">
    <property type="entry name" value="Aspartate Aminotransferase, domain 1"/>
    <property type="match status" value="1"/>
</dbReference>
<dbReference type="Gene3D" id="3.40.640.10">
    <property type="entry name" value="Type I PLP-dependent aspartate aminotransferase-like (Major domain)"/>
    <property type="match status" value="1"/>
</dbReference>
<evidence type="ECO:0000256" key="2">
    <source>
        <dbReference type="ARBA" id="ARBA00009077"/>
    </source>
</evidence>
<name>A0A1G8ILS2_9LACT</name>
<dbReference type="EMBL" id="PNHE01000028">
    <property type="protein sequence ID" value="PMC58045.1"/>
    <property type="molecule type" value="Genomic_DNA"/>
</dbReference>
<protein>
    <submittedName>
        <fullName evidence="7">O-acetylhomoserine aminocarboxypropyltransferase/cysteine synthase</fullName>
        <ecNumber evidence="7">2.5.1.49</ecNumber>
    </submittedName>
</protein>
<dbReference type="NCBIfam" id="TIGR01326">
    <property type="entry name" value="OAH_OAS_sulfhy"/>
    <property type="match status" value="1"/>
</dbReference>
<dbReference type="RefSeq" id="WP_092083759.1">
    <property type="nucleotide sequence ID" value="NZ_FNEL01000001.1"/>
</dbReference>
<dbReference type="PROSITE" id="PS00868">
    <property type="entry name" value="CYS_MET_METAB_PP"/>
    <property type="match status" value="1"/>
</dbReference>
<keyword evidence="8" id="KW-1185">Reference proteome</keyword>
<comment type="similarity">
    <text evidence="2 6">Belongs to the trans-sulfuration enzymes family.</text>
</comment>
<evidence type="ECO:0000313" key="7">
    <source>
        <dbReference type="EMBL" id="PMC58045.1"/>
    </source>
</evidence>
<dbReference type="GO" id="GO:0071269">
    <property type="term" value="P:L-homocysteine biosynthetic process"/>
    <property type="evidence" value="ECO:0007669"/>
    <property type="project" value="TreeGrafter"/>
</dbReference>
<evidence type="ECO:0000313" key="8">
    <source>
        <dbReference type="Proteomes" id="UP000235682"/>
    </source>
</evidence>
<dbReference type="InterPro" id="IPR015424">
    <property type="entry name" value="PyrdxlP-dep_Trfase"/>
</dbReference>
<dbReference type="InterPro" id="IPR006235">
    <property type="entry name" value="OAc-hSer/O-AcSer_sulfhydrylase"/>
</dbReference>
<organism evidence="7 8">
    <name type="scientific">Dolosicoccus paucivorans</name>
    <dbReference type="NCBI Taxonomy" id="84521"/>
    <lineage>
        <taxon>Bacteria</taxon>
        <taxon>Bacillati</taxon>
        <taxon>Bacillota</taxon>
        <taxon>Bacilli</taxon>
        <taxon>Lactobacillales</taxon>
        <taxon>Aerococcaceae</taxon>
        <taxon>Dolosicoccus</taxon>
    </lineage>
</organism>
<dbReference type="GO" id="GO:0005737">
    <property type="term" value="C:cytoplasm"/>
    <property type="evidence" value="ECO:0007669"/>
    <property type="project" value="TreeGrafter"/>
</dbReference>
<dbReference type="GO" id="GO:0003961">
    <property type="term" value="F:O-acetylhomoserine aminocarboxypropyltransferase activity"/>
    <property type="evidence" value="ECO:0007669"/>
    <property type="project" value="UniProtKB-EC"/>
</dbReference>
<dbReference type="SUPFAM" id="SSF53383">
    <property type="entry name" value="PLP-dependent transferases"/>
    <property type="match status" value="1"/>
</dbReference>
<dbReference type="FunFam" id="3.40.640.10:FF:000035">
    <property type="entry name" value="O-succinylhomoserine sulfhydrylase"/>
    <property type="match status" value="1"/>
</dbReference>
<dbReference type="EC" id="2.5.1.49" evidence="7"/>
<keyword evidence="4 5" id="KW-0663">Pyridoxal phosphate</keyword>
<dbReference type="PANTHER" id="PTHR43797">
    <property type="entry name" value="HOMOCYSTEINE/CYSTEINE SYNTHASE"/>
    <property type="match status" value="1"/>
</dbReference>
<comment type="caution">
    <text evidence="7">The sequence shown here is derived from an EMBL/GenBank/DDBJ whole genome shotgun (WGS) entry which is preliminary data.</text>
</comment>
<dbReference type="STRING" id="84521.SAMN04487994_100169"/>
<dbReference type="CDD" id="cd00614">
    <property type="entry name" value="CGS_like"/>
    <property type="match status" value="1"/>
</dbReference>
<feature type="modified residue" description="N6-(pyridoxal phosphate)lysine" evidence="5">
    <location>
        <position position="209"/>
    </location>
</feature>
<sequence>MTKNITPYFETQQLHAGEIANAPNTCATPIYQTAAYVFDDCEHAADRFALRDEGFIYSRLGNPTVSVLEQRLAALEGGTSAVATASGTAAITYSILNVCNSGDHIIAASTLYGGTYQLFNNTLPKLGVTTTFVDPDDIDSWSNAIQDNTKAVFIESIGNPGLNLIDIEKAADKAHEHGIPLFVDSTFATPYLLQPLKHGADVVIHSTTKYIDGHGTSLGGVVIENGQFDWAQNDKFPDFTTPDESYNGLVFNDLKEAAFTTKIRAQLLRDTGATLSPFNAFLQIQGLTTLSLRVERHVENARKIAQFLKDHPKVSWVDYPELPDSPYYDLAKKYFPRGAGAILSFGTAGGRKAGEAFANHLTLFKNVANVADAKSLVIHPASTTHSQLSDEEQLAAGVKPDLIRLSIGLENVEDLIADLTQALDNIES</sequence>
<evidence type="ECO:0000256" key="4">
    <source>
        <dbReference type="ARBA" id="ARBA00022898"/>
    </source>
</evidence>
<accession>A0A1G8ILS2</accession>
<evidence type="ECO:0000256" key="5">
    <source>
        <dbReference type="PIRSR" id="PIRSR001434-2"/>
    </source>
</evidence>
<dbReference type="InterPro" id="IPR054542">
    <property type="entry name" value="Cys_met_metab_PP"/>
</dbReference>
<dbReference type="InterPro" id="IPR000277">
    <property type="entry name" value="Cys/Met-Metab_PyrdxlP-dep_enz"/>
</dbReference>
<evidence type="ECO:0000256" key="6">
    <source>
        <dbReference type="RuleBase" id="RU362118"/>
    </source>
</evidence>
<dbReference type="InterPro" id="IPR015422">
    <property type="entry name" value="PyrdxlP-dep_Trfase_small"/>
</dbReference>
<evidence type="ECO:0000256" key="1">
    <source>
        <dbReference type="ARBA" id="ARBA00001933"/>
    </source>
</evidence>
<reference evidence="7 8" key="1">
    <citation type="submission" date="2017-09" db="EMBL/GenBank/DDBJ databases">
        <title>Bacterial strain isolated from the female urinary microbiota.</title>
        <authorList>
            <person name="Thomas-White K."/>
            <person name="Kumar N."/>
            <person name="Forster S."/>
            <person name="Putonti C."/>
            <person name="Lawley T."/>
            <person name="Wolfe A.J."/>
        </authorList>
    </citation>
    <scope>NUCLEOTIDE SEQUENCE [LARGE SCALE GENOMIC DNA]</scope>
    <source>
        <strain evidence="7 8">UMB0852</strain>
    </source>
</reference>
<dbReference type="InterPro" id="IPR015421">
    <property type="entry name" value="PyrdxlP-dep_Trfase_major"/>
</dbReference>
<dbReference type="GO" id="GO:0004124">
    <property type="term" value="F:cysteine synthase activity"/>
    <property type="evidence" value="ECO:0007669"/>
    <property type="project" value="TreeGrafter"/>
</dbReference>
<dbReference type="AlphaFoldDB" id="A0A1G8ILS2"/>
<dbReference type="GO" id="GO:0030170">
    <property type="term" value="F:pyridoxal phosphate binding"/>
    <property type="evidence" value="ECO:0007669"/>
    <property type="project" value="InterPro"/>
</dbReference>
<proteinExistence type="inferred from homology"/>
<dbReference type="OrthoDB" id="9780685at2"/>